<dbReference type="AlphaFoldDB" id="A0A6G1IB96"/>
<organism evidence="1 2">
    <name type="scientific">Trichodelitschia bisporula</name>
    <dbReference type="NCBI Taxonomy" id="703511"/>
    <lineage>
        <taxon>Eukaryota</taxon>
        <taxon>Fungi</taxon>
        <taxon>Dikarya</taxon>
        <taxon>Ascomycota</taxon>
        <taxon>Pezizomycotina</taxon>
        <taxon>Dothideomycetes</taxon>
        <taxon>Dothideomycetes incertae sedis</taxon>
        <taxon>Phaeotrichales</taxon>
        <taxon>Phaeotrichaceae</taxon>
        <taxon>Trichodelitschia</taxon>
    </lineage>
</organism>
<gene>
    <name evidence="1" type="ORF">EJ06DRAFT_23804</name>
</gene>
<evidence type="ECO:0000313" key="2">
    <source>
        <dbReference type="Proteomes" id="UP000799640"/>
    </source>
</evidence>
<protein>
    <submittedName>
        <fullName evidence="1">Uncharacterized protein</fullName>
    </submittedName>
</protein>
<reference evidence="1" key="1">
    <citation type="journal article" date="2020" name="Stud. Mycol.">
        <title>101 Dothideomycetes genomes: a test case for predicting lifestyles and emergence of pathogens.</title>
        <authorList>
            <person name="Haridas S."/>
            <person name="Albert R."/>
            <person name="Binder M."/>
            <person name="Bloem J."/>
            <person name="Labutti K."/>
            <person name="Salamov A."/>
            <person name="Andreopoulos B."/>
            <person name="Baker S."/>
            <person name="Barry K."/>
            <person name="Bills G."/>
            <person name="Bluhm B."/>
            <person name="Cannon C."/>
            <person name="Castanera R."/>
            <person name="Culley D."/>
            <person name="Daum C."/>
            <person name="Ezra D."/>
            <person name="Gonzalez J."/>
            <person name="Henrissat B."/>
            <person name="Kuo A."/>
            <person name="Liang C."/>
            <person name="Lipzen A."/>
            <person name="Lutzoni F."/>
            <person name="Magnuson J."/>
            <person name="Mondo S."/>
            <person name="Nolan M."/>
            <person name="Ohm R."/>
            <person name="Pangilinan J."/>
            <person name="Park H.-J."/>
            <person name="Ramirez L."/>
            <person name="Alfaro M."/>
            <person name="Sun H."/>
            <person name="Tritt A."/>
            <person name="Yoshinaga Y."/>
            <person name="Zwiers L.-H."/>
            <person name="Turgeon B."/>
            <person name="Goodwin S."/>
            <person name="Spatafora J."/>
            <person name="Crous P."/>
            <person name="Grigoriev I."/>
        </authorList>
    </citation>
    <scope>NUCLEOTIDE SEQUENCE</scope>
    <source>
        <strain evidence="1">CBS 262.69</strain>
    </source>
</reference>
<evidence type="ECO:0000313" key="1">
    <source>
        <dbReference type="EMBL" id="KAF2405386.1"/>
    </source>
</evidence>
<proteinExistence type="predicted"/>
<name>A0A6G1IB96_9PEZI</name>
<dbReference type="EMBL" id="ML996687">
    <property type="protein sequence ID" value="KAF2405386.1"/>
    <property type="molecule type" value="Genomic_DNA"/>
</dbReference>
<keyword evidence="2" id="KW-1185">Reference proteome</keyword>
<accession>A0A6G1IB96</accession>
<sequence>MLLHTHPCRLLLQLFIVVSKQSMVFAPLFAGTVTRGARFRELRYTAISPSNAANVVLGMPKSSSVFDESQLPAYKRACPRDIKKPRERKFCRSILVIPFKKSVTIKGIKPFTFEIVHDLAFILTRERRLLSA</sequence>
<dbReference type="Proteomes" id="UP000799640">
    <property type="component" value="Unassembled WGS sequence"/>
</dbReference>